<protein>
    <recommendedName>
        <fullName evidence="3">DUF4276 family protein</fullName>
    </recommendedName>
</protein>
<dbReference type="RefSeq" id="WP_229252619.1">
    <property type="nucleotide sequence ID" value="NZ_CAJRAF010000001.1"/>
</dbReference>
<evidence type="ECO:0000313" key="2">
    <source>
        <dbReference type="Proteomes" id="UP000680038"/>
    </source>
</evidence>
<evidence type="ECO:0000313" key="1">
    <source>
        <dbReference type="EMBL" id="CAG4991137.1"/>
    </source>
</evidence>
<gene>
    <name evidence="1" type="ORF">DYBT9275_00689</name>
</gene>
<dbReference type="EMBL" id="CAJRAF010000001">
    <property type="protein sequence ID" value="CAG4991137.1"/>
    <property type="molecule type" value="Genomic_DNA"/>
</dbReference>
<dbReference type="AlphaFoldDB" id="A0A916J8V3"/>
<organism evidence="1 2">
    <name type="scientific">Dyadobacter helix</name>
    <dbReference type="NCBI Taxonomy" id="2822344"/>
    <lineage>
        <taxon>Bacteria</taxon>
        <taxon>Pseudomonadati</taxon>
        <taxon>Bacteroidota</taxon>
        <taxon>Cytophagia</taxon>
        <taxon>Cytophagales</taxon>
        <taxon>Spirosomataceae</taxon>
        <taxon>Dyadobacter</taxon>
    </lineage>
</organism>
<proteinExistence type="predicted"/>
<comment type="caution">
    <text evidence="1">The sequence shown here is derived from an EMBL/GenBank/DDBJ whole genome shotgun (WGS) entry which is preliminary data.</text>
</comment>
<keyword evidence="2" id="KW-1185">Reference proteome</keyword>
<name>A0A916J8V3_9BACT</name>
<dbReference type="Proteomes" id="UP000680038">
    <property type="component" value="Unassembled WGS sequence"/>
</dbReference>
<reference evidence="1" key="1">
    <citation type="submission" date="2021-04" db="EMBL/GenBank/DDBJ databases">
        <authorList>
            <person name="Rodrigo-Torres L."/>
            <person name="Arahal R. D."/>
            <person name="Lucena T."/>
        </authorList>
    </citation>
    <scope>NUCLEOTIDE SEQUENCE</scope>
    <source>
        <strain evidence="1">CECT 9275</strain>
    </source>
</reference>
<evidence type="ECO:0008006" key="3">
    <source>
        <dbReference type="Google" id="ProtNLM"/>
    </source>
</evidence>
<accession>A0A916J8V3</accession>
<sequence>MVFRRFGRGYTLVRIGFVVEGYTERIILKSDGFREYLKEKNLQLIHEIIVAGSKDNLAPARITSYVQVLRDNGAEVIVVLRDLDDCLSIEEAKSKVISDTDIEKVIAVQAIESWFLADSKTLGDILNVPDFYFDMPEELVAPFEKLKELRMKYSGRGIGDKKVFARIMVSNGFSVQRAASHPNCPSAKYFLNKLESLAVN</sequence>